<dbReference type="EMBL" id="JANLCJ010000017">
    <property type="protein sequence ID" value="MCS5736345.1"/>
    <property type="molecule type" value="Genomic_DNA"/>
</dbReference>
<evidence type="ECO:0000313" key="2">
    <source>
        <dbReference type="EMBL" id="MCS5736345.1"/>
    </source>
</evidence>
<dbReference type="Gene3D" id="3.10.450.50">
    <property type="match status" value="1"/>
</dbReference>
<proteinExistence type="predicted"/>
<sequence>MSGAVYGECCAPYHRGQADAPTAERLMRSRYSAFVVGDADYLLRTWHPSTRPASLELDPAVRWFRLDVLDRRGGGLLDDEGEVEFAAHYRMPPPTAGAKATASHQHERSRFARADGRWRYVDAV</sequence>
<reference evidence="2" key="1">
    <citation type="submission" date="2022-08" db="EMBL/GenBank/DDBJ databases">
        <authorList>
            <person name="Deng Y."/>
            <person name="Han X.-F."/>
            <person name="Zhang Y.-Q."/>
        </authorList>
    </citation>
    <scope>NUCLEOTIDE SEQUENCE</scope>
    <source>
        <strain evidence="2">CPCC 203386</strain>
    </source>
</reference>
<evidence type="ECO:0000259" key="1">
    <source>
        <dbReference type="Pfam" id="PF17775"/>
    </source>
</evidence>
<dbReference type="InterPro" id="IPR032710">
    <property type="entry name" value="NTF2-like_dom_sf"/>
</dbReference>
<feature type="domain" description="YchJ-like middle NTF2-like" evidence="1">
    <location>
        <begin position="22"/>
        <end position="123"/>
    </location>
</feature>
<evidence type="ECO:0000313" key="3">
    <source>
        <dbReference type="Proteomes" id="UP001165586"/>
    </source>
</evidence>
<organism evidence="2 3">
    <name type="scientific">Herbiconiux daphne</name>
    <dbReference type="NCBI Taxonomy" id="2970914"/>
    <lineage>
        <taxon>Bacteria</taxon>
        <taxon>Bacillati</taxon>
        <taxon>Actinomycetota</taxon>
        <taxon>Actinomycetes</taxon>
        <taxon>Micrococcales</taxon>
        <taxon>Microbacteriaceae</taxon>
        <taxon>Herbiconiux</taxon>
    </lineage>
</organism>
<dbReference type="SUPFAM" id="SSF54427">
    <property type="entry name" value="NTF2-like"/>
    <property type="match status" value="1"/>
</dbReference>
<keyword evidence="3" id="KW-1185">Reference proteome</keyword>
<dbReference type="Pfam" id="PF17775">
    <property type="entry name" value="YchJ_M-like"/>
    <property type="match status" value="1"/>
</dbReference>
<accession>A0ABT2H8Q8</accession>
<gene>
    <name evidence="2" type="ORF">N1032_21650</name>
</gene>
<dbReference type="RefSeq" id="WP_259542251.1">
    <property type="nucleotide sequence ID" value="NZ_JANLCJ010000017.1"/>
</dbReference>
<comment type="caution">
    <text evidence="2">The sequence shown here is derived from an EMBL/GenBank/DDBJ whole genome shotgun (WGS) entry which is preliminary data.</text>
</comment>
<dbReference type="InterPro" id="IPR048469">
    <property type="entry name" value="YchJ-like_M"/>
</dbReference>
<protein>
    <submittedName>
        <fullName evidence="2">YchJ family metal-binding protein</fullName>
    </submittedName>
</protein>
<name>A0ABT2H8Q8_9MICO</name>
<dbReference type="Proteomes" id="UP001165586">
    <property type="component" value="Unassembled WGS sequence"/>
</dbReference>